<dbReference type="WBParaSite" id="L893_g12942.t1">
    <property type="protein sequence ID" value="L893_g12942.t1"/>
    <property type="gene ID" value="L893_g12942"/>
</dbReference>
<organism evidence="2 3">
    <name type="scientific">Steinernema glaseri</name>
    <dbReference type="NCBI Taxonomy" id="37863"/>
    <lineage>
        <taxon>Eukaryota</taxon>
        <taxon>Metazoa</taxon>
        <taxon>Ecdysozoa</taxon>
        <taxon>Nematoda</taxon>
        <taxon>Chromadorea</taxon>
        <taxon>Rhabditida</taxon>
        <taxon>Tylenchina</taxon>
        <taxon>Panagrolaimomorpha</taxon>
        <taxon>Strongyloidoidea</taxon>
        <taxon>Steinernematidae</taxon>
        <taxon>Steinernema</taxon>
    </lineage>
</organism>
<evidence type="ECO:0000313" key="3">
    <source>
        <dbReference type="WBParaSite" id="L893_g12942.t1"/>
    </source>
</evidence>
<dbReference type="Proteomes" id="UP000095287">
    <property type="component" value="Unplaced"/>
</dbReference>
<keyword evidence="2" id="KW-1185">Reference proteome</keyword>
<keyword evidence="1" id="KW-0812">Transmembrane</keyword>
<keyword evidence="1" id="KW-1133">Transmembrane helix</keyword>
<proteinExistence type="predicted"/>
<sequence>MSVISCFIIFSAIFICSGLMSMWILKNVLFGRHSPDVWFLKTRIIYELWCLRDNSQLRRFFSLASPQLRRKRIGQTEICSSGNVLEGQMQHAGMHVLLQAINALFPKQ</sequence>
<name>A0A1I7Y6D8_9BILA</name>
<evidence type="ECO:0000313" key="2">
    <source>
        <dbReference type="Proteomes" id="UP000095287"/>
    </source>
</evidence>
<keyword evidence="1" id="KW-0472">Membrane</keyword>
<dbReference type="AlphaFoldDB" id="A0A1I7Y6D8"/>
<accession>A0A1I7Y6D8</accession>
<protein>
    <submittedName>
        <fullName evidence="3">Secreted protein</fullName>
    </submittedName>
</protein>
<feature type="transmembrane region" description="Helical" evidence="1">
    <location>
        <begin position="6"/>
        <end position="25"/>
    </location>
</feature>
<evidence type="ECO:0000256" key="1">
    <source>
        <dbReference type="SAM" id="Phobius"/>
    </source>
</evidence>
<reference evidence="3" key="1">
    <citation type="submission" date="2016-11" db="UniProtKB">
        <authorList>
            <consortium name="WormBaseParasite"/>
        </authorList>
    </citation>
    <scope>IDENTIFICATION</scope>
</reference>